<name>A0A2R6WJL7_MARPO</name>
<gene>
    <name evidence="1" type="ORF">MARPO_0083s0019</name>
</gene>
<dbReference type="AlphaFoldDB" id="A0A2R6WJL7"/>
<dbReference type="Proteomes" id="UP000244005">
    <property type="component" value="Unassembled WGS sequence"/>
</dbReference>
<dbReference type="EMBL" id="KZ772755">
    <property type="protein sequence ID" value="PTQ34050.1"/>
    <property type="molecule type" value="Genomic_DNA"/>
</dbReference>
<accession>A0A2R6WJL7</accession>
<evidence type="ECO:0000313" key="1">
    <source>
        <dbReference type="EMBL" id="PTQ34050.1"/>
    </source>
</evidence>
<keyword evidence="2" id="KW-1185">Reference proteome</keyword>
<dbReference type="Gramene" id="Mp8g13020.1">
    <property type="protein sequence ID" value="Mp8g13020.1.cds1"/>
    <property type="gene ID" value="Mp8g13020"/>
</dbReference>
<reference evidence="2" key="1">
    <citation type="journal article" date="2017" name="Cell">
        <title>Insights into land plant evolution garnered from the Marchantia polymorpha genome.</title>
        <authorList>
            <person name="Bowman J.L."/>
            <person name="Kohchi T."/>
            <person name="Yamato K.T."/>
            <person name="Jenkins J."/>
            <person name="Shu S."/>
            <person name="Ishizaki K."/>
            <person name="Yamaoka S."/>
            <person name="Nishihama R."/>
            <person name="Nakamura Y."/>
            <person name="Berger F."/>
            <person name="Adam C."/>
            <person name="Aki S.S."/>
            <person name="Althoff F."/>
            <person name="Araki T."/>
            <person name="Arteaga-Vazquez M.A."/>
            <person name="Balasubrmanian S."/>
            <person name="Barry K."/>
            <person name="Bauer D."/>
            <person name="Boehm C.R."/>
            <person name="Briginshaw L."/>
            <person name="Caballero-Perez J."/>
            <person name="Catarino B."/>
            <person name="Chen F."/>
            <person name="Chiyoda S."/>
            <person name="Chovatia M."/>
            <person name="Davies K.M."/>
            <person name="Delmans M."/>
            <person name="Demura T."/>
            <person name="Dierschke T."/>
            <person name="Dolan L."/>
            <person name="Dorantes-Acosta A.E."/>
            <person name="Eklund D.M."/>
            <person name="Florent S.N."/>
            <person name="Flores-Sandoval E."/>
            <person name="Fujiyama A."/>
            <person name="Fukuzawa H."/>
            <person name="Galik B."/>
            <person name="Grimanelli D."/>
            <person name="Grimwood J."/>
            <person name="Grossniklaus U."/>
            <person name="Hamada T."/>
            <person name="Haseloff J."/>
            <person name="Hetherington A.J."/>
            <person name="Higo A."/>
            <person name="Hirakawa Y."/>
            <person name="Hundley H.N."/>
            <person name="Ikeda Y."/>
            <person name="Inoue K."/>
            <person name="Inoue S.I."/>
            <person name="Ishida S."/>
            <person name="Jia Q."/>
            <person name="Kakita M."/>
            <person name="Kanazawa T."/>
            <person name="Kawai Y."/>
            <person name="Kawashima T."/>
            <person name="Kennedy M."/>
            <person name="Kinose K."/>
            <person name="Kinoshita T."/>
            <person name="Kohara Y."/>
            <person name="Koide E."/>
            <person name="Komatsu K."/>
            <person name="Kopischke S."/>
            <person name="Kubo M."/>
            <person name="Kyozuka J."/>
            <person name="Lagercrantz U."/>
            <person name="Lin S.S."/>
            <person name="Lindquist E."/>
            <person name="Lipzen A.M."/>
            <person name="Lu C.W."/>
            <person name="De Luna E."/>
            <person name="Martienssen R.A."/>
            <person name="Minamino N."/>
            <person name="Mizutani M."/>
            <person name="Mizutani M."/>
            <person name="Mochizuki N."/>
            <person name="Monte I."/>
            <person name="Mosher R."/>
            <person name="Nagasaki H."/>
            <person name="Nakagami H."/>
            <person name="Naramoto S."/>
            <person name="Nishitani K."/>
            <person name="Ohtani M."/>
            <person name="Okamoto T."/>
            <person name="Okumura M."/>
            <person name="Phillips J."/>
            <person name="Pollak B."/>
            <person name="Reinders A."/>
            <person name="Rovekamp M."/>
            <person name="Sano R."/>
            <person name="Sawa S."/>
            <person name="Schmid M.W."/>
            <person name="Shirakawa M."/>
            <person name="Solano R."/>
            <person name="Spunde A."/>
            <person name="Suetsugu N."/>
            <person name="Sugano S."/>
            <person name="Sugiyama A."/>
            <person name="Sun R."/>
            <person name="Suzuki Y."/>
            <person name="Takenaka M."/>
            <person name="Takezawa D."/>
            <person name="Tomogane H."/>
            <person name="Tsuzuki M."/>
            <person name="Ueda T."/>
            <person name="Umeda M."/>
            <person name="Ward J.M."/>
            <person name="Watanabe Y."/>
            <person name="Yazaki K."/>
            <person name="Yokoyama R."/>
            <person name="Yoshitake Y."/>
            <person name="Yotsui I."/>
            <person name="Zachgo S."/>
            <person name="Schmutz J."/>
        </authorList>
    </citation>
    <scope>NUCLEOTIDE SEQUENCE [LARGE SCALE GENOMIC DNA]</scope>
    <source>
        <strain evidence="2">Tak-1</strain>
    </source>
</reference>
<sequence length="103" mass="11042">MLLGWTLAVRQAWRQAWGGQARKEVILEEGTGQVSALRIGDGTSMYFEYLAPTVEMAGCVLTSVSRQASGSPAAASVRGTSAFDHFALHGRGAGLYPSIDRWP</sequence>
<organism evidence="1 2">
    <name type="scientific">Marchantia polymorpha</name>
    <name type="common">Common liverwort</name>
    <name type="synonym">Marchantia aquatica</name>
    <dbReference type="NCBI Taxonomy" id="3197"/>
    <lineage>
        <taxon>Eukaryota</taxon>
        <taxon>Viridiplantae</taxon>
        <taxon>Streptophyta</taxon>
        <taxon>Embryophyta</taxon>
        <taxon>Marchantiophyta</taxon>
        <taxon>Marchantiopsida</taxon>
        <taxon>Marchantiidae</taxon>
        <taxon>Marchantiales</taxon>
        <taxon>Marchantiaceae</taxon>
        <taxon>Marchantia</taxon>
    </lineage>
</organism>
<evidence type="ECO:0000313" key="2">
    <source>
        <dbReference type="Proteomes" id="UP000244005"/>
    </source>
</evidence>
<proteinExistence type="predicted"/>
<protein>
    <submittedName>
        <fullName evidence="1">Uncharacterized protein</fullName>
    </submittedName>
</protein>